<reference evidence="2" key="1">
    <citation type="submission" date="2019-03" db="EMBL/GenBank/DDBJ databases">
        <title>Single cell metagenomics reveals metabolic interactions within the superorganism composed of flagellate Streblomastix strix and complex community of Bacteroidetes bacteria on its surface.</title>
        <authorList>
            <person name="Treitli S.C."/>
            <person name="Kolisko M."/>
            <person name="Husnik F."/>
            <person name="Keeling P."/>
            <person name="Hampl V."/>
        </authorList>
    </citation>
    <scope>NUCLEOTIDE SEQUENCE</scope>
    <source>
        <strain evidence="2">STM</strain>
    </source>
</reference>
<dbReference type="PANTHER" id="PTHR12526:SF637">
    <property type="entry name" value="GLYCOSYLTRANSFERASE EPSF-RELATED"/>
    <property type="match status" value="1"/>
</dbReference>
<dbReference type="EMBL" id="SNRY01000126">
    <property type="protein sequence ID" value="KAA6346578.1"/>
    <property type="molecule type" value="Genomic_DNA"/>
</dbReference>
<evidence type="ECO:0000259" key="1">
    <source>
        <dbReference type="Pfam" id="PF00534"/>
    </source>
</evidence>
<feature type="domain" description="Glycosyl transferase family 1" evidence="1">
    <location>
        <begin position="197"/>
        <end position="347"/>
    </location>
</feature>
<comment type="caution">
    <text evidence="2">The sequence shown here is derived from an EMBL/GenBank/DDBJ whole genome shotgun (WGS) entry which is preliminary data.</text>
</comment>
<dbReference type="GO" id="GO:0102710">
    <property type="term" value="F:D-inositol-3-phosphate glycosyltransferase activity"/>
    <property type="evidence" value="ECO:0007669"/>
    <property type="project" value="UniProtKB-EC"/>
</dbReference>
<keyword evidence="2" id="KW-0808">Transferase</keyword>
<keyword evidence="2" id="KW-0328">Glycosyltransferase</keyword>
<evidence type="ECO:0000313" key="2">
    <source>
        <dbReference type="EMBL" id="KAA6346549.1"/>
    </source>
</evidence>
<organism evidence="2">
    <name type="scientific">termite gut metagenome</name>
    <dbReference type="NCBI Taxonomy" id="433724"/>
    <lineage>
        <taxon>unclassified sequences</taxon>
        <taxon>metagenomes</taxon>
        <taxon>organismal metagenomes</taxon>
    </lineage>
</organism>
<dbReference type="Pfam" id="PF00534">
    <property type="entry name" value="Glycos_transf_1"/>
    <property type="match status" value="1"/>
</dbReference>
<name>A0A5J4SK76_9ZZZZ</name>
<dbReference type="AlphaFoldDB" id="A0A5J4SK76"/>
<dbReference type="CDD" id="cd03801">
    <property type="entry name" value="GT4_PimA-like"/>
    <property type="match status" value="1"/>
</dbReference>
<gene>
    <name evidence="2" type="ORF">EZS27_005917</name>
    <name evidence="3" type="ORF">EZS27_005946</name>
</gene>
<dbReference type="SUPFAM" id="SSF53756">
    <property type="entry name" value="UDP-Glycosyltransferase/glycogen phosphorylase"/>
    <property type="match status" value="1"/>
</dbReference>
<dbReference type="InterPro" id="IPR001296">
    <property type="entry name" value="Glyco_trans_1"/>
</dbReference>
<dbReference type="PANTHER" id="PTHR12526">
    <property type="entry name" value="GLYCOSYLTRANSFERASE"/>
    <property type="match status" value="1"/>
</dbReference>
<evidence type="ECO:0000313" key="3">
    <source>
        <dbReference type="EMBL" id="KAA6346578.1"/>
    </source>
</evidence>
<sequence>MKKNMIIGYLTDSNPEDKRAWSGTIYHIYRAIKNTGVTVIHIPVKERPIVWCYRKVLKFVIKRLLHKHIRPYYTTRIAYFLSSSIDRKLLDSVDAIFVPRCATSMYSLPTNKPVIYYTDTTFKIMVGYYFYNLYNWNIKQGNLVEQTALNKSRYAIASSEWAANSMIHDYDISKDKVKIIEFGANIDDKDISLRERRKKDIFHILFLGVDWNRKRGDTACETCIELNKLGIKTILHIVGVRSIPKKYNNNPYIDLIGFLNKNLSDDYANLIRIIENSDILLLPTKAECSAIVFAEASAFGLPCFTCDTGGTANYVRNGINGYRLPVDSSGKDFAYKIKEAIENDEMKKLSAGGIRLYKEVLNWSVVSEKLKELFEEID</sequence>
<proteinExistence type="predicted"/>
<protein>
    <submittedName>
        <fullName evidence="2">D-inositol-3-phosphate glycosyltransferase</fullName>
        <ecNumber evidence="2">2.4.1.250</ecNumber>
    </submittedName>
</protein>
<dbReference type="Gene3D" id="3.40.50.2000">
    <property type="entry name" value="Glycogen Phosphorylase B"/>
    <property type="match status" value="1"/>
</dbReference>
<dbReference type="EC" id="2.4.1.250" evidence="2"/>
<accession>A0A5J4SK76</accession>
<dbReference type="EMBL" id="SNRY01000126">
    <property type="protein sequence ID" value="KAA6346549.1"/>
    <property type="molecule type" value="Genomic_DNA"/>
</dbReference>